<accession>A0A167ERG9</accession>
<feature type="compositionally biased region" description="Polar residues" evidence="1">
    <location>
        <begin position="1"/>
        <end position="11"/>
    </location>
</feature>
<sequence>MFSNVASQPLNRSRPHQIGHTKASNEQGSSRLHVRQFVSDTPVLPACPINIQWRKFVGQASTLLSRPLIRRIRQLLHIEPRIFRLNQQIPLLQALMPAGPGSDLHHPPAPAPAPALPPPEPPSTSHQYACIRVLTYPSPYHLPAFRFLFLHGTHTRCTYKLKPPSLFLPSHLTLSFYYTSPSSLYTPHVAVFLDSFKILIPFDNLAPHGAPMSHNHGGHRNRRAPRLSVSQNAQRQFRGARSMKDLNETAALSAFRMKFEAGRSFELEDDLEFCPNLLTETDLVSISSASERSSLASNSPESSPTQQPQTVAPGFSLNSASAAFIPPSFQTQHSNMKIHQPSATRGRNAIPIINPATGITMSSPPPSVSPAAMQQSLGRRW</sequence>
<keyword evidence="3" id="KW-1185">Reference proteome</keyword>
<feature type="region of interest" description="Disordered" evidence="1">
    <location>
        <begin position="289"/>
        <end position="313"/>
    </location>
</feature>
<name>A0A167ERG9_METRR</name>
<dbReference type="InterPro" id="IPR027915">
    <property type="entry name" value="DUF4452"/>
</dbReference>
<dbReference type="AlphaFoldDB" id="A0A167ERG9"/>
<reference evidence="2 3" key="1">
    <citation type="journal article" date="2016" name="Genome Biol. Evol.">
        <title>Divergent and convergent evolution of fungal pathogenicity.</title>
        <authorList>
            <person name="Shang Y."/>
            <person name="Xiao G."/>
            <person name="Zheng P."/>
            <person name="Cen K."/>
            <person name="Zhan S."/>
            <person name="Wang C."/>
        </authorList>
    </citation>
    <scope>NUCLEOTIDE SEQUENCE [LARGE SCALE GENOMIC DNA]</scope>
    <source>
        <strain evidence="2 3">RCEF 4871</strain>
    </source>
</reference>
<evidence type="ECO:0000313" key="3">
    <source>
        <dbReference type="Proteomes" id="UP000243498"/>
    </source>
</evidence>
<dbReference type="Proteomes" id="UP000243498">
    <property type="component" value="Unassembled WGS sequence"/>
</dbReference>
<comment type="caution">
    <text evidence="2">The sequence shown here is derived from an EMBL/GenBank/DDBJ whole genome shotgun (WGS) entry which is preliminary data.</text>
</comment>
<dbReference type="EMBL" id="AZHC01000010">
    <property type="protein sequence ID" value="OAA44305.1"/>
    <property type="molecule type" value="Genomic_DNA"/>
</dbReference>
<dbReference type="PANTHER" id="PTHR39615">
    <property type="entry name" value="YALI0E17897P"/>
    <property type="match status" value="1"/>
</dbReference>
<feature type="compositionally biased region" description="Basic residues" evidence="1">
    <location>
        <begin position="216"/>
        <end position="225"/>
    </location>
</feature>
<feature type="compositionally biased region" description="Low complexity" evidence="1">
    <location>
        <begin position="289"/>
        <end position="304"/>
    </location>
</feature>
<dbReference type="PANTHER" id="PTHR39615:SF1">
    <property type="entry name" value="YALI0E17897P"/>
    <property type="match status" value="1"/>
</dbReference>
<feature type="region of interest" description="Disordered" evidence="1">
    <location>
        <begin position="211"/>
        <end position="239"/>
    </location>
</feature>
<evidence type="ECO:0000256" key="1">
    <source>
        <dbReference type="SAM" id="MobiDB-lite"/>
    </source>
</evidence>
<feature type="region of interest" description="Disordered" evidence="1">
    <location>
        <begin position="101"/>
        <end position="123"/>
    </location>
</feature>
<feature type="compositionally biased region" description="Pro residues" evidence="1">
    <location>
        <begin position="107"/>
        <end position="122"/>
    </location>
</feature>
<organism evidence="2 3">
    <name type="scientific">Metarhizium rileyi (strain RCEF 4871)</name>
    <name type="common">Nomuraea rileyi</name>
    <dbReference type="NCBI Taxonomy" id="1649241"/>
    <lineage>
        <taxon>Eukaryota</taxon>
        <taxon>Fungi</taxon>
        <taxon>Dikarya</taxon>
        <taxon>Ascomycota</taxon>
        <taxon>Pezizomycotina</taxon>
        <taxon>Sordariomycetes</taxon>
        <taxon>Hypocreomycetidae</taxon>
        <taxon>Hypocreales</taxon>
        <taxon>Clavicipitaceae</taxon>
        <taxon>Metarhizium</taxon>
    </lineage>
</organism>
<feature type="region of interest" description="Disordered" evidence="1">
    <location>
        <begin position="355"/>
        <end position="381"/>
    </location>
</feature>
<evidence type="ECO:0000313" key="2">
    <source>
        <dbReference type="EMBL" id="OAA44305.1"/>
    </source>
</evidence>
<dbReference type="Pfam" id="PF14618">
    <property type="entry name" value="DUF4452"/>
    <property type="match status" value="1"/>
</dbReference>
<gene>
    <name evidence="2" type="ORF">NOR_04033</name>
</gene>
<feature type="region of interest" description="Disordered" evidence="1">
    <location>
        <begin position="1"/>
        <end position="31"/>
    </location>
</feature>
<feature type="compositionally biased region" description="Polar residues" evidence="1">
    <location>
        <begin position="372"/>
        <end position="381"/>
    </location>
</feature>
<dbReference type="OrthoDB" id="5408025at2759"/>
<proteinExistence type="predicted"/>
<protein>
    <submittedName>
        <fullName evidence="2">Uncharacterized protein</fullName>
    </submittedName>
</protein>